<protein>
    <submittedName>
        <fullName evidence="1">Taxis protein CheF2</fullName>
    </submittedName>
</protein>
<dbReference type="RefSeq" id="WP_015410072.1">
    <property type="nucleotide sequence ID" value="NC_020388.1"/>
</dbReference>
<dbReference type="EMBL" id="HF582854">
    <property type="protein sequence ID" value="CCQ37327.1"/>
    <property type="molecule type" value="Genomic_DNA"/>
</dbReference>
<dbReference type="InterPro" id="IPR007381">
    <property type="entry name" value="CheF1/F2"/>
</dbReference>
<proteinExistence type="predicted"/>
<keyword evidence="2" id="KW-1185">Reference proteome</keyword>
<accession>M1XSH6</accession>
<evidence type="ECO:0000313" key="1">
    <source>
        <dbReference type="EMBL" id="CCQ37327.1"/>
    </source>
</evidence>
<dbReference type="PANTHER" id="PTHR42201:SF1">
    <property type="entry name" value="TAXIS PROTEIN"/>
    <property type="match status" value="1"/>
</dbReference>
<dbReference type="AlphaFoldDB" id="M1XSH6"/>
<dbReference type="PANTHER" id="PTHR42201">
    <property type="entry name" value="TAXIS PROTEIN"/>
    <property type="match status" value="1"/>
</dbReference>
<dbReference type="HOGENOM" id="CLU_063179_0_0_2"/>
<name>M1XSH6_NATM8</name>
<dbReference type="STRING" id="268739.Nmlp_3190"/>
<dbReference type="eggNOG" id="arCOG02394">
    <property type="taxonomic scope" value="Archaea"/>
</dbReference>
<dbReference type="Proteomes" id="UP000011867">
    <property type="component" value="Chromosome"/>
</dbReference>
<dbReference type="OrthoDB" id="337296at2157"/>
<reference evidence="1 2" key="1">
    <citation type="journal article" date="2013" name="Genome Announc.">
        <title>Genome of the haloarchaeon Natronomonas moolapensis, a neutrophilic member of a previously haloalkaliphilic genus.</title>
        <authorList>
            <person name="Dyall-Smith M.L."/>
            <person name="Pfeiffer F."/>
            <person name="Oberwinkler T."/>
            <person name="Klee K."/>
            <person name="Rampp M."/>
            <person name="Palm P."/>
            <person name="Gross K."/>
            <person name="Schuster S.C."/>
            <person name="Oesterhelt D."/>
        </authorList>
    </citation>
    <scope>NUCLEOTIDE SEQUENCE [LARGE SCALE GENOMIC DNA]</scope>
    <source>
        <strain evidence="2">DSM 18674 / JCM 14361 / 8.8.11</strain>
    </source>
</reference>
<dbReference type="GO" id="GO:0006935">
    <property type="term" value="P:chemotaxis"/>
    <property type="evidence" value="ECO:0007669"/>
    <property type="project" value="InterPro"/>
</dbReference>
<evidence type="ECO:0000313" key="2">
    <source>
        <dbReference type="Proteomes" id="UP000011867"/>
    </source>
</evidence>
<dbReference type="KEGG" id="nmo:Nmlp_3190"/>
<dbReference type="Pfam" id="PF04283">
    <property type="entry name" value="CheF-arch"/>
    <property type="match status" value="1"/>
</dbReference>
<sequence>MSGEERAVADFVGRFARNPKTGVGDEPERARVVMSQKRLVVAGEDRIAVPLSSVVDVVVGNVPPNLRDLFDSTVTVGYRENDSVETLLIEGGDETMAKFQTVLFKCLLNGTKARVKHPARVGGRVADSPVRTAKLSITSERVAFETRAGTVGIDITNVVGFERTERAPDGTERPTLLVRHADDGQVTMSLVAPSSTRRLNLLGRFLRIEYGQLLSAVADINLSEPETQLLVAVYATGGDIDFASVLDGDAARATNVVNSLREKGLIEEDPAGISLTTHGQVVVTQRVEDVNI</sequence>
<organism evidence="1 2">
    <name type="scientific">Natronomonas moolapensis (strain DSM 18674 / CECT 7526 / JCM 14361 / 8.8.11)</name>
    <dbReference type="NCBI Taxonomy" id="268739"/>
    <lineage>
        <taxon>Archaea</taxon>
        <taxon>Methanobacteriati</taxon>
        <taxon>Methanobacteriota</taxon>
        <taxon>Stenosarchaea group</taxon>
        <taxon>Halobacteria</taxon>
        <taxon>Halobacteriales</taxon>
        <taxon>Natronomonadaceae</taxon>
        <taxon>Natronomonas</taxon>
    </lineage>
</organism>
<dbReference type="GeneID" id="14652529"/>
<gene>
    <name evidence="1" type="primary">cheF2</name>
    <name evidence="1" type="ordered locus">Nmlp_3190</name>
</gene>